<evidence type="ECO:0000313" key="2">
    <source>
        <dbReference type="EMBL" id="KFI81523.1"/>
    </source>
</evidence>
<evidence type="ECO:0000313" key="3">
    <source>
        <dbReference type="Proteomes" id="UP000029050"/>
    </source>
</evidence>
<name>A0A087CE23_9BIFI</name>
<dbReference type="PROSITE" id="PS51186">
    <property type="entry name" value="GNAT"/>
    <property type="match status" value="1"/>
</dbReference>
<dbReference type="InterPro" id="IPR000182">
    <property type="entry name" value="GNAT_dom"/>
</dbReference>
<dbReference type="STRING" id="218140.BPSY_1932"/>
<keyword evidence="3" id="KW-1185">Reference proteome</keyword>
<keyword evidence="2" id="KW-0808">Transferase</keyword>
<dbReference type="SUPFAM" id="SSF55729">
    <property type="entry name" value="Acyl-CoA N-acyltransferases (Nat)"/>
    <property type="match status" value="1"/>
</dbReference>
<proteinExistence type="predicted"/>
<dbReference type="eggNOG" id="COG3153">
    <property type="taxonomic scope" value="Bacteria"/>
</dbReference>
<dbReference type="EMBL" id="JGZI01000010">
    <property type="protein sequence ID" value="KFI81523.1"/>
    <property type="molecule type" value="Genomic_DNA"/>
</dbReference>
<comment type="caution">
    <text evidence="2">The sequence shown here is derived from an EMBL/GenBank/DDBJ whole genome shotgun (WGS) entry which is preliminary data.</text>
</comment>
<accession>A0A087CE23</accession>
<feature type="domain" description="N-acetyltransferase" evidence="1">
    <location>
        <begin position="35"/>
        <end position="168"/>
    </location>
</feature>
<reference evidence="2 3" key="1">
    <citation type="submission" date="2014-03" db="EMBL/GenBank/DDBJ databases">
        <title>Genomics of Bifidobacteria.</title>
        <authorList>
            <person name="Ventura M."/>
            <person name="Milani C."/>
            <person name="Lugli G.A."/>
        </authorList>
    </citation>
    <scope>NUCLEOTIDE SEQUENCE [LARGE SCALE GENOMIC DNA]</scope>
    <source>
        <strain evidence="2 3">LMG 21775</strain>
    </source>
</reference>
<organism evidence="2 3">
    <name type="scientific">Bifidobacterium psychraerophilum</name>
    <dbReference type="NCBI Taxonomy" id="218140"/>
    <lineage>
        <taxon>Bacteria</taxon>
        <taxon>Bacillati</taxon>
        <taxon>Actinomycetota</taxon>
        <taxon>Actinomycetes</taxon>
        <taxon>Bifidobacteriales</taxon>
        <taxon>Bifidobacteriaceae</taxon>
        <taxon>Bifidobacterium</taxon>
    </lineage>
</organism>
<dbReference type="GO" id="GO:0016747">
    <property type="term" value="F:acyltransferase activity, transferring groups other than amino-acyl groups"/>
    <property type="evidence" value="ECO:0007669"/>
    <property type="project" value="InterPro"/>
</dbReference>
<dbReference type="AlphaFoldDB" id="A0A087CE23"/>
<evidence type="ECO:0000259" key="1">
    <source>
        <dbReference type="PROSITE" id="PS51186"/>
    </source>
</evidence>
<dbReference type="Gene3D" id="3.40.630.30">
    <property type="match status" value="1"/>
</dbReference>
<dbReference type="InterPro" id="IPR016181">
    <property type="entry name" value="Acyl_CoA_acyltransferase"/>
</dbReference>
<gene>
    <name evidence="2" type="ORF">BPSY_1932</name>
</gene>
<dbReference type="CDD" id="cd04301">
    <property type="entry name" value="NAT_SF"/>
    <property type="match status" value="1"/>
</dbReference>
<dbReference type="Proteomes" id="UP000029050">
    <property type="component" value="Unassembled WGS sequence"/>
</dbReference>
<protein>
    <submittedName>
        <fullName evidence="2">GCN5-like N-acetyltransferase</fullName>
    </submittedName>
</protein>
<sequence length="168" mass="18344">MGANATMFDMLVNLYDESLLDARIQESIPGQAGYSVVRTPGILADEVASFTEQEFSPMWASETRRSLYSTPSDSYAVVYDNHIVGFCAFNATAKGFFGPTGVHHDHRGKGLGRILLVNALLSLRQEGYAYAVIGGVNEAAGFYERTVHATRIPSSDKHSIYAHMGISF</sequence>
<dbReference type="Pfam" id="PF13508">
    <property type="entry name" value="Acetyltransf_7"/>
    <property type="match status" value="1"/>
</dbReference>